<reference evidence="1 2" key="1">
    <citation type="journal article" date="2015" name="Genome Announc.">
        <title>Complete Genome Sequence of Bacillus cereus Group Phage TsarBomba.</title>
        <authorList>
            <person name="Erill I."/>
            <person name="Caruso S.M."/>
        </authorList>
    </citation>
    <scope>NUCLEOTIDE SEQUENCE [LARGE SCALE GENOMIC DNA]</scope>
</reference>
<sequence>MEKGMVFWAIAYQFEEDVFYDFKAEDDTTDLSPTCFLPTKAMAKTFIEEELSIQYVPVRTTLETLQKNGIWSYSRGRVERWDEDVE</sequence>
<dbReference type="KEGG" id="vg:26633351"/>
<name>A0A0K2D0L7_9CAUD</name>
<organism evidence="1 2">
    <name type="scientific">Bacillus phage TsarBomba</name>
    <dbReference type="NCBI Taxonomy" id="1690456"/>
    <lineage>
        <taxon>Viruses</taxon>
        <taxon>Duplodnaviria</taxon>
        <taxon>Heunggongvirae</taxon>
        <taxon>Uroviricota</taxon>
        <taxon>Caudoviricetes</taxon>
        <taxon>Herelleviridae</taxon>
        <taxon>Bastillevirinae</taxon>
        <taxon>Tsarbombavirus</taxon>
        <taxon>Tsarbombavirus tsarbomba</taxon>
    </lineage>
</organism>
<accession>A0A0K2D0L7</accession>
<dbReference type="RefSeq" id="YP_009206860.1">
    <property type="nucleotide sequence ID" value="NC_028890.1"/>
</dbReference>
<gene>
    <name evidence="1" type="ORF">TSARBOMBA_25</name>
</gene>
<dbReference type="GeneID" id="26633351"/>
<evidence type="ECO:0000313" key="2">
    <source>
        <dbReference type="Proteomes" id="UP000204602"/>
    </source>
</evidence>
<dbReference type="Proteomes" id="UP000204602">
    <property type="component" value="Segment"/>
</dbReference>
<keyword evidence="2" id="KW-1185">Reference proteome</keyword>
<proteinExistence type="predicted"/>
<dbReference type="EMBL" id="KT224359">
    <property type="protein sequence ID" value="ALA13141.1"/>
    <property type="molecule type" value="Genomic_DNA"/>
</dbReference>
<evidence type="ECO:0000313" key="1">
    <source>
        <dbReference type="EMBL" id="ALA13141.1"/>
    </source>
</evidence>
<dbReference type="OrthoDB" id="23085at10239"/>
<protein>
    <submittedName>
        <fullName evidence="1">Uncharacterized protein</fullName>
    </submittedName>
</protein>